<evidence type="ECO:0000313" key="2">
    <source>
        <dbReference type="EMBL" id="MBO8197253.1"/>
    </source>
</evidence>
<dbReference type="RefSeq" id="WP_209209064.1">
    <property type="nucleotide sequence ID" value="NZ_JAFFZM010000001.1"/>
</dbReference>
<feature type="region of interest" description="Disordered" evidence="1">
    <location>
        <begin position="100"/>
        <end position="152"/>
    </location>
</feature>
<evidence type="ECO:0000256" key="1">
    <source>
        <dbReference type="SAM" id="MobiDB-lite"/>
    </source>
</evidence>
<accession>A0ABS3XPB0</accession>
<name>A0ABS3XPB0_9ACTN</name>
<evidence type="ECO:0000313" key="3">
    <source>
        <dbReference type="Proteomes" id="UP000721954"/>
    </source>
</evidence>
<feature type="compositionally biased region" description="Basic and acidic residues" evidence="1">
    <location>
        <begin position="100"/>
        <end position="113"/>
    </location>
</feature>
<sequence length="403" mass="42337">MDLTAGALRAVAARPHVLLVATPGGTAARLAAERRLRLDDLPLARTPAEADILLVAGPDRPGLRPAVDRLWQHLPAPRARAHAATPDAIGPALERCRTDLTRPSRVDAGHSSDGDGNGNGNHEGHKGHGDHHDHGGMEMPAGLPMAGTGPDRDGLELDQLHIALGPFLIDWPTGPTVRLTLQGDVIQRAELEEPGEQLGDGGDVPFWAEPWARAAEGERIGIGQAARRRAAAQLDSLGRLLAVAGWAGEATTARRLRDDLLDGAPGAALRPGVRRFARRVGRSRTLYWLTRGLGPLAGSRARAAGVGGPAARADGDVPARYRTWLADVVRDVDRLAETAPLPADEEGPRGRPAGGEWPSAALARLLPDLLEGAELAAARLIVASLDPDPDELAAAARGVTARD</sequence>
<organism evidence="2 3">
    <name type="scientific">Streptomyces smyrnaeus</name>
    <dbReference type="NCBI Taxonomy" id="1387713"/>
    <lineage>
        <taxon>Bacteria</taxon>
        <taxon>Bacillati</taxon>
        <taxon>Actinomycetota</taxon>
        <taxon>Actinomycetes</taxon>
        <taxon>Kitasatosporales</taxon>
        <taxon>Streptomycetaceae</taxon>
        <taxon>Streptomyces</taxon>
    </lineage>
</organism>
<proteinExistence type="predicted"/>
<feature type="compositionally biased region" description="Basic and acidic residues" evidence="1">
    <location>
        <begin position="122"/>
        <end position="136"/>
    </location>
</feature>
<dbReference type="Proteomes" id="UP000721954">
    <property type="component" value="Unassembled WGS sequence"/>
</dbReference>
<dbReference type="EMBL" id="JAFFZM010000001">
    <property type="protein sequence ID" value="MBO8197253.1"/>
    <property type="molecule type" value="Genomic_DNA"/>
</dbReference>
<dbReference type="GeneID" id="96257525"/>
<gene>
    <name evidence="2" type="ORF">JW613_02830</name>
</gene>
<protein>
    <submittedName>
        <fullName evidence="2">Uncharacterized protein</fullName>
    </submittedName>
</protein>
<comment type="caution">
    <text evidence="2">The sequence shown here is derived from an EMBL/GenBank/DDBJ whole genome shotgun (WGS) entry which is preliminary data.</text>
</comment>
<reference evidence="2 3" key="1">
    <citation type="submission" date="2021-02" db="EMBL/GenBank/DDBJ databases">
        <title>Streptomyces spirodelae sp. nov., isolated from duckweed.</title>
        <authorList>
            <person name="Saimee Y."/>
            <person name="Duangmal K."/>
        </authorList>
    </citation>
    <scope>NUCLEOTIDE SEQUENCE [LARGE SCALE GENOMIC DNA]</scope>
    <source>
        <strain evidence="2 3">DSM 42105</strain>
    </source>
</reference>
<keyword evidence="3" id="KW-1185">Reference proteome</keyword>